<reference evidence="1" key="1">
    <citation type="submission" date="2014-11" db="EMBL/GenBank/DDBJ databases">
        <authorList>
            <person name="Amaro Gonzalez C."/>
        </authorList>
    </citation>
    <scope>NUCLEOTIDE SEQUENCE</scope>
</reference>
<name>A0A0E9WMT9_ANGAN</name>
<sequence>MVFLPPETKNKNKETQLGTTVFSNLFLKHYLSCGTVVCACEHGCAFKCVCSVCVCVCVRCTHALVCIVNFQVVECIIFFGLGG</sequence>
<accession>A0A0E9WMT9</accession>
<dbReference type="AlphaFoldDB" id="A0A0E9WMT9"/>
<evidence type="ECO:0000313" key="1">
    <source>
        <dbReference type="EMBL" id="JAH91626.1"/>
    </source>
</evidence>
<reference evidence="1" key="2">
    <citation type="journal article" date="2015" name="Fish Shellfish Immunol.">
        <title>Early steps in the European eel (Anguilla anguilla)-Vibrio vulnificus interaction in the gills: Role of the RtxA13 toxin.</title>
        <authorList>
            <person name="Callol A."/>
            <person name="Pajuelo D."/>
            <person name="Ebbesson L."/>
            <person name="Teles M."/>
            <person name="MacKenzie S."/>
            <person name="Amaro C."/>
        </authorList>
    </citation>
    <scope>NUCLEOTIDE SEQUENCE</scope>
</reference>
<protein>
    <submittedName>
        <fullName evidence="1">Uncharacterized protein</fullName>
    </submittedName>
</protein>
<dbReference type="EMBL" id="GBXM01016951">
    <property type="protein sequence ID" value="JAH91626.1"/>
    <property type="molecule type" value="Transcribed_RNA"/>
</dbReference>
<proteinExistence type="predicted"/>
<organism evidence="1">
    <name type="scientific">Anguilla anguilla</name>
    <name type="common">European freshwater eel</name>
    <name type="synonym">Muraena anguilla</name>
    <dbReference type="NCBI Taxonomy" id="7936"/>
    <lineage>
        <taxon>Eukaryota</taxon>
        <taxon>Metazoa</taxon>
        <taxon>Chordata</taxon>
        <taxon>Craniata</taxon>
        <taxon>Vertebrata</taxon>
        <taxon>Euteleostomi</taxon>
        <taxon>Actinopterygii</taxon>
        <taxon>Neopterygii</taxon>
        <taxon>Teleostei</taxon>
        <taxon>Anguilliformes</taxon>
        <taxon>Anguillidae</taxon>
        <taxon>Anguilla</taxon>
    </lineage>
</organism>